<accession>A0A0F7LMM8</accession>
<proteinExistence type="predicted"/>
<dbReference type="Proteomes" id="UP000034866">
    <property type="component" value="Chromosome"/>
</dbReference>
<keyword evidence="4" id="KW-1185">Reference proteome</keyword>
<dbReference type="InterPro" id="IPR011979">
    <property type="entry name" value="Antitox_Xre"/>
</dbReference>
<dbReference type="InterPro" id="IPR046847">
    <property type="entry name" value="Xre-like_HTH"/>
</dbReference>
<protein>
    <submittedName>
        <fullName evidence="3">Toxin-antitoxin system antitoxin component</fullName>
    </submittedName>
</protein>
<evidence type="ECO:0000313" key="3">
    <source>
        <dbReference type="EMBL" id="AKH63820.1"/>
    </source>
</evidence>
<dbReference type="PATRIC" id="fig|230089.6.peg.2489"/>
<feature type="domain" description="Antitoxin Xre/MbcA/ParS-like toxin-binding" evidence="1">
    <location>
        <begin position="94"/>
        <end position="145"/>
    </location>
</feature>
<dbReference type="OrthoDB" id="8595277at2"/>
<sequence>MRTYTPSYKPVSDQLWRIVGFNASSGPNLVAQLRKGLPTSVIDEIHVWSGFKKSDILKMAGISTRNVSRRKSGPQTLSPDQSERIARLVRVTDAAVALFEGDKDKAVNWMSKPVRGLGGETPESIIDSESGALEVLDLIGRLEHGVFS</sequence>
<dbReference type="KEGG" id="ptt:VY86_11225"/>
<evidence type="ECO:0000259" key="2">
    <source>
        <dbReference type="Pfam" id="PF20432"/>
    </source>
</evidence>
<gene>
    <name evidence="3" type="ORF">VY86_11225</name>
</gene>
<evidence type="ECO:0000259" key="1">
    <source>
        <dbReference type="Pfam" id="PF09722"/>
    </source>
</evidence>
<name>A0A0F7LMM8_9GAMM</name>
<dbReference type="NCBIfam" id="TIGR02293">
    <property type="entry name" value="TAS_TIGR02293"/>
    <property type="match status" value="1"/>
</dbReference>
<dbReference type="Pfam" id="PF20432">
    <property type="entry name" value="Xre-like-HTH"/>
    <property type="match status" value="1"/>
</dbReference>
<evidence type="ECO:0000313" key="4">
    <source>
        <dbReference type="Proteomes" id="UP000034866"/>
    </source>
</evidence>
<dbReference type="Pfam" id="PF09722">
    <property type="entry name" value="Xre_MbcA_ParS_C"/>
    <property type="match status" value="1"/>
</dbReference>
<dbReference type="RefSeq" id="WP_046975008.1">
    <property type="nucleotide sequence ID" value="NZ_CAWQPG010000312.1"/>
</dbReference>
<dbReference type="InterPro" id="IPR024467">
    <property type="entry name" value="Xre/MbcA/ParS-like_toxin-bd"/>
</dbReference>
<reference evidence="4" key="2">
    <citation type="submission" date="2015-03" db="EMBL/GenBank/DDBJ databases">
        <title>Genome sequence of Azospirillum thiophilum strain DSM 21654T.</title>
        <authorList>
            <person name="Kwak Y."/>
            <person name="Shin J.-H."/>
        </authorList>
    </citation>
    <scope>NUCLEOTIDE SEQUENCE [LARGE SCALE GENOMIC DNA]</scope>
    <source>
        <strain evidence="4">DSM 15199</strain>
    </source>
</reference>
<reference evidence="3 4" key="1">
    <citation type="journal article" date="2015" name="J. Biotechnol.">
        <title>Complete genome sequence of Photorhabdus temperata subsp. thracensis 39-8(T), an entomopathogenic bacterium for the improved commercial bioinsecticide.</title>
        <authorList>
            <person name="Kwak Y."/>
            <person name="Shin J.H."/>
        </authorList>
    </citation>
    <scope>NUCLEOTIDE SEQUENCE [LARGE SCALE GENOMIC DNA]</scope>
    <source>
        <strain evidence="3 4">DSM 15199</strain>
    </source>
</reference>
<dbReference type="GO" id="GO:0003677">
    <property type="term" value="F:DNA binding"/>
    <property type="evidence" value="ECO:0007669"/>
    <property type="project" value="InterPro"/>
</dbReference>
<dbReference type="EMBL" id="CP011104">
    <property type="protein sequence ID" value="AKH63820.1"/>
    <property type="molecule type" value="Genomic_DNA"/>
</dbReference>
<feature type="domain" description="Antitoxin Xre-like helix-turn-helix" evidence="2">
    <location>
        <begin position="30"/>
        <end position="90"/>
    </location>
</feature>
<organism evidence="3 4">
    <name type="scientific">Photorhabdus thracensis</name>
    <dbReference type="NCBI Taxonomy" id="230089"/>
    <lineage>
        <taxon>Bacteria</taxon>
        <taxon>Pseudomonadati</taxon>
        <taxon>Pseudomonadota</taxon>
        <taxon>Gammaproteobacteria</taxon>
        <taxon>Enterobacterales</taxon>
        <taxon>Morganellaceae</taxon>
        <taxon>Photorhabdus</taxon>
    </lineage>
</organism>
<dbReference type="AlphaFoldDB" id="A0A0F7LMM8"/>